<reference evidence="4 5" key="1">
    <citation type="submission" date="2024-01" db="EMBL/GenBank/DDBJ databases">
        <title>The genomes of 5 underutilized Papilionoideae crops provide insights into root nodulation and disease resistanc.</title>
        <authorList>
            <person name="Jiang F."/>
        </authorList>
    </citation>
    <scope>NUCLEOTIDE SEQUENCE [LARGE SCALE GENOMIC DNA]</scope>
    <source>
        <strain evidence="4">DUOXIRENSHENG_FW03</strain>
        <tissue evidence="4">Leaves</tissue>
    </source>
</reference>
<dbReference type="SUPFAM" id="SSF52540">
    <property type="entry name" value="P-loop containing nucleoside triphosphate hydrolases"/>
    <property type="match status" value="2"/>
</dbReference>
<feature type="compositionally biased region" description="Basic and acidic residues" evidence="1">
    <location>
        <begin position="1342"/>
        <end position="1362"/>
    </location>
</feature>
<feature type="compositionally biased region" description="Acidic residues" evidence="1">
    <location>
        <begin position="1325"/>
        <end position="1341"/>
    </location>
</feature>
<feature type="region of interest" description="Disordered" evidence="1">
    <location>
        <begin position="621"/>
        <end position="648"/>
    </location>
</feature>
<evidence type="ECO:0000256" key="1">
    <source>
        <dbReference type="SAM" id="MobiDB-lite"/>
    </source>
</evidence>
<organism evidence="4 5">
    <name type="scientific">Psophocarpus tetragonolobus</name>
    <name type="common">Winged bean</name>
    <name type="synonym">Dolichos tetragonolobus</name>
    <dbReference type="NCBI Taxonomy" id="3891"/>
    <lineage>
        <taxon>Eukaryota</taxon>
        <taxon>Viridiplantae</taxon>
        <taxon>Streptophyta</taxon>
        <taxon>Embryophyta</taxon>
        <taxon>Tracheophyta</taxon>
        <taxon>Spermatophyta</taxon>
        <taxon>Magnoliopsida</taxon>
        <taxon>eudicotyledons</taxon>
        <taxon>Gunneridae</taxon>
        <taxon>Pentapetalae</taxon>
        <taxon>rosids</taxon>
        <taxon>fabids</taxon>
        <taxon>Fabales</taxon>
        <taxon>Fabaceae</taxon>
        <taxon>Papilionoideae</taxon>
        <taxon>50 kb inversion clade</taxon>
        <taxon>NPAAA clade</taxon>
        <taxon>indigoferoid/millettioid clade</taxon>
        <taxon>Phaseoleae</taxon>
        <taxon>Psophocarpus</taxon>
    </lineage>
</organism>
<keyword evidence="2" id="KW-0812">Transmembrane</keyword>
<evidence type="ECO:0000313" key="5">
    <source>
        <dbReference type="Proteomes" id="UP001386955"/>
    </source>
</evidence>
<feature type="compositionally biased region" description="Polar residues" evidence="1">
    <location>
        <begin position="578"/>
        <end position="592"/>
    </location>
</feature>
<dbReference type="SMART" id="SM00382">
    <property type="entry name" value="AAA"/>
    <property type="match status" value="2"/>
</dbReference>
<sequence length="1470" mass="164439">MKLGEGRRARMSFEETWKVPWARARSSSWDAKRVTPSRGLCYLVDRMLFDLLVLLFCPFHIFLVHDVINVLGALSSFWFVFTLTALHLILGFFYSTAYISQRVFELTRKENSTDIFKPDIEALSGFDAFKEKFVKRDGKSVPFELYKRRTSAFVRRETFLDVVCDALAEYKYVGPNHRADLVLACRIRERKESVTVLLCGTSGCGKSTLSALLGSRLGITTVVSTDSIRHMMRSFANEKENPLLWASTYHAGECLDPVAVAKAKARRKAKKLDGVSRSLLKDEVTTEGPNSSKSGTMETGSGPTELLSPKQMAIEGFKAQSEMVIDSLDRLITAWEERKESVVVEGVHLSLNFVMGLMKKHPSIIPFMIHITNEEKHLERFAVRAKYMTLDPAKNKYVKYIRNIRTIQDYLCKRAEKHLVPKINNTNVDKSVAAIHATVFSCLRRREAGEQLYDPVRNTVTSVYEEYRNQCAANSLSSKGMYQLIQRQGSSRNLMALVNTDGSVAKAWPVNLVDSNGKPVWCQGPENGICHPMYGPLRIGKAEPVNLQFGYYGISAWPSDGGPSRAGSVDESRADGTDTGSRYVSSGCSSPRMSDVAAKELKEDFSVHGSDEEIDDQLEVGSDEDFSDDGNNVHDEVGSVDEESTKTDEEYDDLAMLDVLENGYWSDDDEFRIKFGGFTGEIGTKHGGNKYRRNLDLFLRSRSEPVPTTAVAVPEPLCSYSSLLVERSDRKARLRTRSLSIPAFGKHSSAVIDPILSGAPQSSFHGAMGEAGKILYIVVVDDAEKKESFRYTRPVLQSTLQLMGCKARHAFKISQRVFELTRKENSADIFKPEVEALSGFFKGSFVKKDGKSVPFELYKRRTSAFVRRETFLDIVCDALAEYKYVGPNQRADFVLACRIRERKESVTVLLCGTSGCGKSTLSALLGSRLGITTVVSTDSIRHMMRSFANEKENPLLWASTYHAGECLDPVAVAEAKARRKTKKLAGVSHSISKDEVTEGQNSSKSDIRTLEMGFGTTELLSPKQMAIEGFKAQSEMVIDSLDRLITAWEERKESVVVEGVHLSLNFVMGLMKKHPSIIPFMIHITNEDKHLERFAVRAKYMTLDPAKNKYVKYIRNIRTIQDYLCKRAEKHLVPKINNTNVDKSVAAIHATVFSCLRRREAGEQLYDPVRNTVTSVYEEYRNQCAANSLSSKGMFQLIQRQGSSRNLMALVNTDGSVTKAWPVNLFDSNGKPVWCHRPENGIFHPMYGPLRIRKAEPVNLQFGYYGISAWPSDGGTSHAGSVDESRADGTDTGSRYVSSCCSSPRMSDVAAKELKEDFSVHGSDEEIDDQPEVGSDEDFSDDGNKHVHDEVGSVDEESTKSDEEYDDLAMQDVLENGYWSDDEECRTKFGGFTGEIGTKTHGGNKHRRNLDLLVRSRSEAKPMAAAVAEPLCSYSSLLVEKSERKAKFRTRSLSIPALGKHHIWKEHVQQ</sequence>
<evidence type="ECO:0000256" key="2">
    <source>
        <dbReference type="SAM" id="Phobius"/>
    </source>
</evidence>
<dbReference type="InterPro" id="IPR027417">
    <property type="entry name" value="P-loop_NTPase"/>
</dbReference>
<feature type="compositionally biased region" description="Basic and acidic residues" evidence="1">
    <location>
        <begin position="631"/>
        <end position="648"/>
    </location>
</feature>
<proteinExistence type="predicted"/>
<dbReference type="EMBL" id="JAYMYS010000002">
    <property type="protein sequence ID" value="KAK7404767.1"/>
    <property type="molecule type" value="Genomic_DNA"/>
</dbReference>
<dbReference type="PANTHER" id="PTHR33477:SF3">
    <property type="entry name" value="P-LOOP NTPASE DOMAIN-CONTAINING PROTEIN LPA1 HOMOLOG 1"/>
    <property type="match status" value="1"/>
</dbReference>
<feature type="compositionally biased region" description="Polar residues" evidence="1">
    <location>
        <begin position="287"/>
        <end position="302"/>
    </location>
</feature>
<feature type="domain" description="AAA+ ATPase" evidence="3">
    <location>
        <begin position="904"/>
        <end position="1095"/>
    </location>
</feature>
<feature type="region of interest" description="Disordered" evidence="1">
    <location>
        <begin position="280"/>
        <end position="305"/>
    </location>
</feature>
<feature type="transmembrane region" description="Helical" evidence="2">
    <location>
        <begin position="77"/>
        <end position="99"/>
    </location>
</feature>
<accession>A0AAN9XQN2</accession>
<feature type="compositionally biased region" description="Polar residues" evidence="1">
    <location>
        <begin position="1291"/>
        <end position="1302"/>
    </location>
</feature>
<keyword evidence="2" id="KW-0472">Membrane</keyword>
<name>A0AAN9XQN2_PSOTE</name>
<dbReference type="PANTHER" id="PTHR33477">
    <property type="entry name" value="P-LOOP NTPASE DOMAIN-CONTAINING PROTEIN LPA1 HOMOLOG 1"/>
    <property type="match status" value="1"/>
</dbReference>
<gene>
    <name evidence="4" type="ORF">VNO78_05724</name>
</gene>
<dbReference type="Proteomes" id="UP001386955">
    <property type="component" value="Unassembled WGS sequence"/>
</dbReference>
<feature type="region of interest" description="Disordered" evidence="1">
    <location>
        <begin position="560"/>
        <end position="592"/>
    </location>
</feature>
<feature type="domain" description="AAA+ ATPase" evidence="3">
    <location>
        <begin position="192"/>
        <end position="382"/>
    </location>
</feature>
<feature type="transmembrane region" description="Helical" evidence="2">
    <location>
        <begin position="47"/>
        <end position="65"/>
    </location>
</feature>
<keyword evidence="2" id="KW-1133">Transmembrane helix</keyword>
<keyword evidence="5" id="KW-1185">Reference proteome</keyword>
<comment type="caution">
    <text evidence="4">The sequence shown here is derived from an EMBL/GenBank/DDBJ whole genome shotgun (WGS) entry which is preliminary data.</text>
</comment>
<dbReference type="InterPro" id="IPR003593">
    <property type="entry name" value="AAA+_ATPase"/>
</dbReference>
<evidence type="ECO:0000259" key="3">
    <source>
        <dbReference type="SMART" id="SM00382"/>
    </source>
</evidence>
<dbReference type="Gene3D" id="3.40.50.300">
    <property type="entry name" value="P-loop containing nucleotide triphosphate hydrolases"/>
    <property type="match status" value="2"/>
</dbReference>
<evidence type="ECO:0000313" key="4">
    <source>
        <dbReference type="EMBL" id="KAK7404767.1"/>
    </source>
</evidence>
<feature type="region of interest" description="Disordered" evidence="1">
    <location>
        <begin position="1318"/>
        <end position="1362"/>
    </location>
</feature>
<feature type="region of interest" description="Disordered" evidence="1">
    <location>
        <begin position="1273"/>
        <end position="1302"/>
    </location>
</feature>
<protein>
    <recommendedName>
        <fullName evidence="3">AAA+ ATPase domain-containing protein</fullName>
    </recommendedName>
</protein>